<dbReference type="Pfam" id="PF00034">
    <property type="entry name" value="Cytochrom_C"/>
    <property type="match status" value="1"/>
</dbReference>
<organism evidence="4 5">
    <name type="scientific">Denitratisoma oestradiolicum</name>
    <dbReference type="NCBI Taxonomy" id="311182"/>
    <lineage>
        <taxon>Bacteria</taxon>
        <taxon>Pseudomonadati</taxon>
        <taxon>Pseudomonadota</taxon>
        <taxon>Betaproteobacteria</taxon>
        <taxon>Nitrosomonadales</taxon>
        <taxon>Sterolibacteriaceae</taxon>
        <taxon>Denitratisoma</taxon>
    </lineage>
</organism>
<dbReference type="Proteomes" id="UP000515733">
    <property type="component" value="Chromosome"/>
</dbReference>
<dbReference type="OrthoDB" id="9808312at2"/>
<evidence type="ECO:0000256" key="2">
    <source>
        <dbReference type="ARBA" id="ARBA00022723"/>
    </source>
</evidence>
<evidence type="ECO:0000313" key="5">
    <source>
        <dbReference type="Proteomes" id="UP000515733"/>
    </source>
</evidence>
<proteinExistence type="predicted"/>
<reference evidence="4 5" key="1">
    <citation type="submission" date="2020-03" db="EMBL/GenBank/DDBJ databases">
        <authorList>
            <consortium name="Genoscope - CEA"/>
            <person name="William W."/>
        </authorList>
    </citation>
    <scope>NUCLEOTIDE SEQUENCE [LARGE SCALE GENOMIC DNA]</scope>
    <source>
        <strain evidence="5">DSM 16959</strain>
    </source>
</reference>
<name>A0A6S6XWA9_9PROT</name>
<dbReference type="SUPFAM" id="SSF46626">
    <property type="entry name" value="Cytochrome c"/>
    <property type="match status" value="1"/>
</dbReference>
<dbReference type="AlphaFoldDB" id="A0A6S6XWA9"/>
<sequence length="156" mass="16860">MKTISVLSLVASVTAALTGPSAAADTKGGPMKVVAMANMWGETPTPHFKVTGKPVSAARGQDVFMDHCAICHGLYGKGDGPRSAFFQAGVQYIADLSNADTIKGRDEQLRESVREGLRRFPEPAYVMPQFKYILSEEEIRSALAYVKTLPSKSTKH</sequence>
<keyword evidence="5" id="KW-1185">Reference proteome</keyword>
<dbReference type="GO" id="GO:0020037">
    <property type="term" value="F:heme binding"/>
    <property type="evidence" value="ECO:0007669"/>
    <property type="project" value="InterPro"/>
</dbReference>
<dbReference type="RefSeq" id="WP_145769142.1">
    <property type="nucleotide sequence ID" value="NZ_LR778301.1"/>
</dbReference>
<dbReference type="PROSITE" id="PS51007">
    <property type="entry name" value="CYTC"/>
    <property type="match status" value="1"/>
</dbReference>
<dbReference type="EMBL" id="LR778301">
    <property type="protein sequence ID" value="CAB1369147.1"/>
    <property type="molecule type" value="Genomic_DNA"/>
</dbReference>
<dbReference type="KEGG" id="doe:DENOEST_1982"/>
<evidence type="ECO:0000256" key="3">
    <source>
        <dbReference type="ARBA" id="ARBA00023004"/>
    </source>
</evidence>
<keyword evidence="2" id="KW-0479">Metal-binding</keyword>
<dbReference type="Gene3D" id="1.10.760.10">
    <property type="entry name" value="Cytochrome c-like domain"/>
    <property type="match status" value="1"/>
</dbReference>
<gene>
    <name evidence="4" type="ORF">DENOEST_1982</name>
</gene>
<dbReference type="GO" id="GO:0046872">
    <property type="term" value="F:metal ion binding"/>
    <property type="evidence" value="ECO:0007669"/>
    <property type="project" value="UniProtKB-KW"/>
</dbReference>
<keyword evidence="3" id="KW-0408">Iron</keyword>
<keyword evidence="1" id="KW-0349">Heme</keyword>
<accession>A0A6S6XWA9</accession>
<evidence type="ECO:0000313" key="4">
    <source>
        <dbReference type="EMBL" id="CAB1369147.1"/>
    </source>
</evidence>
<dbReference type="GO" id="GO:0009055">
    <property type="term" value="F:electron transfer activity"/>
    <property type="evidence" value="ECO:0007669"/>
    <property type="project" value="InterPro"/>
</dbReference>
<dbReference type="InterPro" id="IPR009056">
    <property type="entry name" value="Cyt_c-like_dom"/>
</dbReference>
<protein>
    <submittedName>
        <fullName evidence="4">Uncharacterized protein</fullName>
    </submittedName>
</protein>
<dbReference type="InterPro" id="IPR036909">
    <property type="entry name" value="Cyt_c-like_dom_sf"/>
</dbReference>
<evidence type="ECO:0000256" key="1">
    <source>
        <dbReference type="ARBA" id="ARBA00022617"/>
    </source>
</evidence>